<name>A0A2K8MHE1_9SPHN</name>
<evidence type="ECO:0000313" key="2">
    <source>
        <dbReference type="Proteomes" id="UP000229081"/>
    </source>
</evidence>
<dbReference type="KEGG" id="sphc:CVN68_03550"/>
<sequence length="183" mass="20593">MAITAFWKALYTVGHDAACLTQTNDGWVLEGTTVYLKDSAPAALNYRLELSSDWATNAGRIKGRVGSSEVNHEIRRDGEGWLLNGKRQSGLEGVFDLDFGFTPATNYAQLRRMALQVGGNAEFDVAWMDVESTRLEPLPQLYKRISDRAYDYNSPQGPYRATLQLDENGFVTLYPELWQAEFN</sequence>
<dbReference type="EMBL" id="CP024923">
    <property type="protein sequence ID" value="ATY31169.1"/>
    <property type="molecule type" value="Genomic_DNA"/>
</dbReference>
<dbReference type="OrthoDB" id="7347529at2"/>
<dbReference type="RefSeq" id="WP_100280980.1">
    <property type="nucleotide sequence ID" value="NZ_CP024923.1"/>
</dbReference>
<evidence type="ECO:0008006" key="3">
    <source>
        <dbReference type="Google" id="ProtNLM"/>
    </source>
</evidence>
<dbReference type="Proteomes" id="UP000229081">
    <property type="component" value="Chromosome"/>
</dbReference>
<dbReference type="SUPFAM" id="SSF159275">
    <property type="entry name" value="PA1994-like"/>
    <property type="match status" value="1"/>
</dbReference>
<accession>A0A2K8MHE1</accession>
<dbReference type="AlphaFoldDB" id="A0A2K8MHE1"/>
<organism evidence="1 2">
    <name type="scientific">Sphingomonas psychrotolerans</name>
    <dbReference type="NCBI Taxonomy" id="1327635"/>
    <lineage>
        <taxon>Bacteria</taxon>
        <taxon>Pseudomonadati</taxon>
        <taxon>Pseudomonadota</taxon>
        <taxon>Alphaproteobacteria</taxon>
        <taxon>Sphingomonadales</taxon>
        <taxon>Sphingomonadaceae</taxon>
        <taxon>Sphingomonas</taxon>
    </lineage>
</organism>
<keyword evidence="2" id="KW-1185">Reference proteome</keyword>
<reference evidence="1 2" key="1">
    <citation type="submission" date="2017-11" db="EMBL/GenBank/DDBJ databases">
        <title>Complete genome sequence of Sphingomonas sp. Strain Cra20, a psychrotolerant potential plant growth promoting rhizobacteria.</title>
        <authorList>
            <person name="Luo Y."/>
        </authorList>
    </citation>
    <scope>NUCLEOTIDE SEQUENCE [LARGE SCALE GENOMIC DNA]</scope>
    <source>
        <strain evidence="1 2">Cra20</strain>
    </source>
</reference>
<dbReference type="Pfam" id="PF06475">
    <property type="entry name" value="Glycolipid_bind"/>
    <property type="match status" value="1"/>
</dbReference>
<evidence type="ECO:0000313" key="1">
    <source>
        <dbReference type="EMBL" id="ATY31169.1"/>
    </source>
</evidence>
<protein>
    <recommendedName>
        <fullName evidence="3">Glycolipid-binding domain-containing protein</fullName>
    </recommendedName>
</protein>
<gene>
    <name evidence="1" type="ORF">CVN68_03550</name>
</gene>
<proteinExistence type="predicted"/>
<dbReference type="InterPro" id="IPR009467">
    <property type="entry name" value="Glycolipid-bd_prot_put"/>
</dbReference>